<gene>
    <name evidence="5" type="ORF">CDL12_18493</name>
</gene>
<feature type="region of interest" description="Disordered" evidence="4">
    <location>
        <begin position="962"/>
        <end position="1000"/>
    </location>
</feature>
<evidence type="ECO:0000313" key="5">
    <source>
        <dbReference type="EMBL" id="PIN08932.1"/>
    </source>
</evidence>
<dbReference type="AlphaFoldDB" id="A0A2G9GUL8"/>
<name>A0A2G9GUL8_9LAMI</name>
<feature type="compositionally biased region" description="Basic residues" evidence="4">
    <location>
        <begin position="1041"/>
        <end position="1051"/>
    </location>
</feature>
<dbReference type="InterPro" id="IPR008587">
    <property type="entry name" value="FPP_plant"/>
</dbReference>
<dbReference type="SUPFAM" id="SSF57997">
    <property type="entry name" value="Tropomyosin"/>
    <property type="match status" value="1"/>
</dbReference>
<evidence type="ECO:0000313" key="6">
    <source>
        <dbReference type="Proteomes" id="UP000231279"/>
    </source>
</evidence>
<organism evidence="5 6">
    <name type="scientific">Handroanthus impetiginosus</name>
    <dbReference type="NCBI Taxonomy" id="429701"/>
    <lineage>
        <taxon>Eukaryota</taxon>
        <taxon>Viridiplantae</taxon>
        <taxon>Streptophyta</taxon>
        <taxon>Embryophyta</taxon>
        <taxon>Tracheophyta</taxon>
        <taxon>Spermatophyta</taxon>
        <taxon>Magnoliopsida</taxon>
        <taxon>eudicotyledons</taxon>
        <taxon>Gunneridae</taxon>
        <taxon>Pentapetalae</taxon>
        <taxon>asterids</taxon>
        <taxon>lamiids</taxon>
        <taxon>Lamiales</taxon>
        <taxon>Bignoniaceae</taxon>
        <taxon>Crescentiina</taxon>
        <taxon>Tabebuia alliance</taxon>
        <taxon>Handroanthus</taxon>
    </lineage>
</organism>
<evidence type="ECO:0000256" key="1">
    <source>
        <dbReference type="ARBA" id="ARBA00005921"/>
    </source>
</evidence>
<accession>A0A2G9GUL8</accession>
<protein>
    <recommendedName>
        <fullName evidence="7">Filament-like plant protein 4</fullName>
    </recommendedName>
</protein>
<evidence type="ECO:0000256" key="2">
    <source>
        <dbReference type="ARBA" id="ARBA00023054"/>
    </source>
</evidence>
<feature type="compositionally biased region" description="Polar residues" evidence="4">
    <location>
        <begin position="962"/>
        <end position="975"/>
    </location>
</feature>
<dbReference type="EMBL" id="NKXS01003665">
    <property type="protein sequence ID" value="PIN08932.1"/>
    <property type="molecule type" value="Genomic_DNA"/>
</dbReference>
<feature type="compositionally biased region" description="Basic and acidic residues" evidence="4">
    <location>
        <begin position="1"/>
        <end position="18"/>
    </location>
</feature>
<feature type="compositionally biased region" description="Polar residues" evidence="4">
    <location>
        <begin position="1024"/>
        <end position="1036"/>
    </location>
</feature>
<dbReference type="Pfam" id="PF05911">
    <property type="entry name" value="FPP"/>
    <property type="match status" value="1"/>
</dbReference>
<dbReference type="PANTHER" id="PTHR31580:SF4">
    <property type="entry name" value="FILAMENT-LIKE PLANT PROTEIN 6"/>
    <property type="match status" value="1"/>
</dbReference>
<feature type="compositionally biased region" description="Low complexity" evidence="4">
    <location>
        <begin position="19"/>
        <end position="32"/>
    </location>
</feature>
<feature type="coiled-coil region" evidence="3">
    <location>
        <begin position="142"/>
        <end position="265"/>
    </location>
</feature>
<feature type="coiled-coil region" evidence="3">
    <location>
        <begin position="58"/>
        <end position="99"/>
    </location>
</feature>
<evidence type="ECO:0008006" key="7">
    <source>
        <dbReference type="Google" id="ProtNLM"/>
    </source>
</evidence>
<feature type="region of interest" description="Disordered" evidence="4">
    <location>
        <begin position="1019"/>
        <end position="1083"/>
    </location>
</feature>
<comment type="caution">
    <text evidence="5">The sequence shown here is derived from an EMBL/GenBank/DDBJ whole genome shotgun (WGS) entry which is preliminary data.</text>
</comment>
<reference evidence="6" key="1">
    <citation type="journal article" date="2018" name="Gigascience">
        <title>Genome assembly of the Pink Ipe (Handroanthus impetiginosus, Bignoniaceae), a highly valued, ecologically keystone Neotropical timber forest tree.</title>
        <authorList>
            <person name="Silva-Junior O.B."/>
            <person name="Grattapaglia D."/>
            <person name="Novaes E."/>
            <person name="Collevatti R.G."/>
        </authorList>
    </citation>
    <scope>NUCLEOTIDE SEQUENCE [LARGE SCALE GENOMIC DNA]</scope>
    <source>
        <strain evidence="6">cv. UFG-1</strain>
    </source>
</reference>
<sequence>MDKRSWPWKKKSSDKQAIEKALASAAASDEVATPVDKGKQDNNKPKYVQISTESYAHLTGLEDQVKFYEEQVQTLEDEVKDLKEKLSEAHSEMTNKENLVKQHAKVAEEAVSGWEKAEAEAASLKNHLESVTLLKLTAEDRASHLDGALKECMRQIRNLKEEHDQKLHEVVLNKTKLFDKMKLELEARIANLDQELLQSAAENAALSRSLQERSNMLIKLSEEKSQAEAQIEHLKSNIESCEKEVNSLKYELHIARKEVEIHNEEKNMSVRSAEVAQKQHLEGVKKIAKLEAECQRLRGLVRKKLPGPAALAQMKLEVENLGRDYGESRLRRSPARPPTPHLSLLPEFSLDNSQKYQKENEILTERLLALDEETKMLKEALAKRNSELHTARNLYVETASKLQSLEARPQVNGEQKSLPTSNSQVIFEGFSSQKASIPQSFTSMSEDGNDDNVSCAGSWATLSVSEVSYNKKEKNADSQHKFENANHLDLMDDFLEMEKLAYLSHESNGTVLSSDVSGKTGNTGSELVNNGASVEVAMSTDSQSGAQHGVKPQVSSKEVATVATPQLHADTLSVNLQSKISMLLESMSKEKDMEKVIADVRHVMQDMHDTLQRQSGFGSESYLQNLAEDANITSIKGILVSGDVNSGDSTVQTIYQELQMAVSQIYDFVMILGKEAQAVPGTSSDGDGLSKNLNLFSAKYSEAINSKTNLVDFVLDVSHVLRSASELHFNVLGFKSSEVETSSSDCIDKVALPENKAVVDSSGERYRNTCAHFSDSVSDPDIPNDGNLVPTSESATSWKCSLEEFEQLKTDKANLEADLSRCTADFESTKSQLLEMEQILADVKSQLSSAQKSNSLSETQLKCMAESYNSLEKRAEELQTEVNLLQGKIESLDNELQEERRSHQDALAKCKDLQEQLKRFDNFAAADNDVRTSQKELAAAAEKLAECQETIFLLGKQLKSLRPQTDFPSSPNNGRCQKVEVSTEDEPTISGMLIHDMDPAERDTATSFNLRRAGSESPLDVFNASLSPSDSEANNPPRSPVRMKHPTHRPSKSGSSSASSTPTPEKHSRGFSRFFSSKGKSGH</sequence>
<feature type="coiled-coil region" evidence="3">
    <location>
        <begin position="805"/>
        <end position="950"/>
    </location>
</feature>
<keyword evidence="2 3" id="KW-0175">Coiled coil</keyword>
<dbReference type="Proteomes" id="UP000231279">
    <property type="component" value="Unassembled WGS sequence"/>
</dbReference>
<dbReference type="STRING" id="429701.A0A2G9GUL8"/>
<evidence type="ECO:0000256" key="4">
    <source>
        <dbReference type="SAM" id="MobiDB-lite"/>
    </source>
</evidence>
<comment type="similarity">
    <text evidence="1">Belongs to the FPP family.</text>
</comment>
<feature type="region of interest" description="Disordered" evidence="4">
    <location>
        <begin position="1"/>
        <end position="45"/>
    </location>
</feature>
<evidence type="ECO:0000256" key="3">
    <source>
        <dbReference type="SAM" id="Coils"/>
    </source>
</evidence>
<dbReference type="OrthoDB" id="1926355at2759"/>
<feature type="compositionally biased region" description="Low complexity" evidence="4">
    <location>
        <begin position="1071"/>
        <end position="1083"/>
    </location>
</feature>
<feature type="region of interest" description="Disordered" evidence="4">
    <location>
        <begin position="328"/>
        <end position="348"/>
    </location>
</feature>
<keyword evidence="6" id="KW-1185">Reference proteome</keyword>
<dbReference type="PANTHER" id="PTHR31580">
    <property type="entry name" value="FILAMENT-LIKE PLANT PROTEIN 4"/>
    <property type="match status" value="1"/>
</dbReference>
<proteinExistence type="inferred from homology"/>